<accession>A0A9D1CYP4</accession>
<organism evidence="2 3">
    <name type="scientific">Candidatus Pullichristensenella stercorigallinarum</name>
    <dbReference type="NCBI Taxonomy" id="2840909"/>
    <lineage>
        <taxon>Bacteria</taxon>
        <taxon>Bacillati</taxon>
        <taxon>Bacillota</taxon>
        <taxon>Clostridia</taxon>
        <taxon>Candidatus Pullichristensenella</taxon>
    </lineage>
</organism>
<dbReference type="Gene3D" id="2.60.120.260">
    <property type="entry name" value="Galactose-binding domain-like"/>
    <property type="match status" value="1"/>
</dbReference>
<comment type="caution">
    <text evidence="2">The sequence shown here is derived from an EMBL/GenBank/DDBJ whole genome shotgun (WGS) entry which is preliminary data.</text>
</comment>
<evidence type="ECO:0000313" key="3">
    <source>
        <dbReference type="Proteomes" id="UP000824260"/>
    </source>
</evidence>
<feature type="domain" description="DUF6531" evidence="1">
    <location>
        <begin position="547"/>
        <end position="629"/>
    </location>
</feature>
<dbReference type="Pfam" id="PF05593">
    <property type="entry name" value="RHS_repeat"/>
    <property type="match status" value="1"/>
</dbReference>
<dbReference type="InterPro" id="IPR045351">
    <property type="entry name" value="DUF6531"/>
</dbReference>
<dbReference type="InterPro" id="IPR031325">
    <property type="entry name" value="RHS_repeat"/>
</dbReference>
<dbReference type="EMBL" id="DVFZ01000108">
    <property type="protein sequence ID" value="HIQ83750.1"/>
    <property type="molecule type" value="Genomic_DNA"/>
</dbReference>
<evidence type="ECO:0000259" key="1">
    <source>
        <dbReference type="Pfam" id="PF20148"/>
    </source>
</evidence>
<evidence type="ECO:0000313" key="2">
    <source>
        <dbReference type="EMBL" id="HIQ83750.1"/>
    </source>
</evidence>
<protein>
    <submittedName>
        <fullName evidence="2">DNRLRE domain-containing protein</fullName>
    </submittedName>
</protein>
<dbReference type="NCBIfam" id="NF033679">
    <property type="entry name" value="DNRLRE_dom"/>
    <property type="match status" value="1"/>
</dbReference>
<reference evidence="2" key="2">
    <citation type="journal article" date="2021" name="PeerJ">
        <title>Extensive microbial diversity within the chicken gut microbiome revealed by metagenomics and culture.</title>
        <authorList>
            <person name="Gilroy R."/>
            <person name="Ravi A."/>
            <person name="Getino M."/>
            <person name="Pursley I."/>
            <person name="Horton D.L."/>
            <person name="Alikhan N.F."/>
            <person name="Baker D."/>
            <person name="Gharbi K."/>
            <person name="Hall N."/>
            <person name="Watson M."/>
            <person name="Adriaenssens E.M."/>
            <person name="Foster-Nyarko E."/>
            <person name="Jarju S."/>
            <person name="Secka A."/>
            <person name="Antonio M."/>
            <person name="Oren A."/>
            <person name="Chaudhuri R.R."/>
            <person name="La Ragione R."/>
            <person name="Hildebrand F."/>
            <person name="Pallen M.J."/>
        </authorList>
    </citation>
    <scope>NUCLEOTIDE SEQUENCE</scope>
    <source>
        <strain evidence="2">ChiSjej6B24-2974</strain>
    </source>
</reference>
<gene>
    <name evidence="2" type="ORF">IAA52_11700</name>
</gene>
<reference evidence="2" key="1">
    <citation type="submission" date="2020-10" db="EMBL/GenBank/DDBJ databases">
        <authorList>
            <person name="Gilroy R."/>
        </authorList>
    </citation>
    <scope>NUCLEOTIDE SEQUENCE</scope>
    <source>
        <strain evidence="2">ChiSjej6B24-2974</strain>
    </source>
</reference>
<feature type="non-terminal residue" evidence="2">
    <location>
        <position position="1119"/>
    </location>
</feature>
<dbReference type="AlphaFoldDB" id="A0A9D1CYP4"/>
<dbReference type="Proteomes" id="UP000824260">
    <property type="component" value="Unassembled WGS sequence"/>
</dbReference>
<sequence length="1119" mass="121613">MDKINKTPVTAKTLQEDQVRQFDALAGREIISRREECVKHFDLGAGKRQAVMFAGPVHYRTEDGALAEIDNTLEAVQENGKRLYRNRANALRAEFPAQTDGGALIRLQKDGQTISWSLENTAGAVPAQITDGAQLVRAQLLDRAQRVKRHSAQMLETADPVAKTAVSSVQLAQSMLRPGLDTQAMTELAQAEDVQALTTDQLDRALRTNAERRGSVLEKAAEIAYADVLPGVTVRYHLEGVKVKEDIIATSEAALSSIALRLCGDFNYEAKADQSVHALDKASGEPLFTFAPPRVYDANGMEETAEVLLTAGQGYTRMTYRLSEGFLANAAYPVTIDPVVQAASNDDAVQDTYLWDRDNYRNERPGDPLGQSYLTRSGHGEHGESITLVKFLKLPSQSASDTIINAQLALTPEAYWSEDEYMACYPIKTDWEENKACWNSMTPTNTDHISDEVVSYITSTAYAPCYFDVTRLARGWYKKDENGNSQNFGVAIRYPKGVNGSNKYVEWIAAKRTSKSPKLYINYVSHAGVEGWWQYESLSAGRAGTAQVDIFNGNLVHAHADVAMSGKRMPVSVTHYYNSCLSAANDCYCGMGWRTTANQSMHRETLRDYNSENVPYYVWTDGDGTEHYFKATGAQPYKDDEGMELKLSVSDGTATIRDKGDTAMAFPAPDANGNKTYITSVTDACGNKMTYTYASGHAGRVDKLTDGVGRDTVFTYNAQNLLSRIDNPDGRYVTFAYDSGNRLTSVSYSDLASTQKSVFAYEGDTNLLVSAQNYDGLKATLVYEPEAQFDTAAVDNFAPQARRVISMEKTGANNAKGAKKRIEYLGMTTRVTAVTDATGEAGKAITYQFNATGNVVSMFDELGYAQSTKFSATLANAPEQSSKLQRAIINLATNVDFASGWTAQKGTPADTAARDTATRCLSMPSVKITKTAAAESLYWQEAPVFASGDYTFSAYVKAENLTGGGAFARLKVGNASYKSIPVTGSTAESSCGPAAEGWERVQVKAHIDVAGASATARLELVNAATGGTAWFACPQLESGTIANRVNLLVNGDFSRTEVDSGNSQRSLPVAWAKQSGIGSSTLNGIVLRENADMPDLLSGNAVRILSYPATSSQCFRQDL</sequence>
<dbReference type="Pfam" id="PF20148">
    <property type="entry name" value="DUF6531"/>
    <property type="match status" value="1"/>
</dbReference>
<name>A0A9D1CYP4_9FIRM</name>
<proteinExistence type="predicted"/>
<dbReference type="Gene3D" id="2.180.10.10">
    <property type="entry name" value="RHS repeat-associated core"/>
    <property type="match status" value="1"/>
</dbReference>